<sequence length="492" mass="51554">MSDMLNWLAGAVGGTYGNFIGGEWKPAGDKTSRIFNPADRDQSLGRFADSGAAEVDEAVVAAHKAWLSWRQVPGPDRGAILFRAADLLEQRIDELAFILAAEQGKVLAEARGEVGRAAKELRFSAGEASRIDGDVLPSEKRNGFAMTLREPIGVVAAIGPWNFPVVTPVRKIGPALAFGCSVVLKSSNLTPWSAVKLMDVFRDAGVPAGVVSLVLGSGRAVGEALIRHPLVRGVSFTGSTGTGVAINSEAGRRLVRTQLELGGKNPAVVLDYDNAATIARQIAGAAFACSGQRCTALSRIVVLEKNARELTEALEAEMAAISVGPAWQAGATMGPLITAQHKASVMGHIAHAREDGATLALGGTSMEDGDFARGHFVAPTLFTGVAKTSRLALEEVFGPVLAVVPVGSIDEAIEVANSVEYGLAASVYTNDVNLSLRFARESQSGMVHVNHGTASEAHMPFGGVKASGFGAYSIGHSNQEFFTTVKAVYFQS</sequence>
<dbReference type="Pfam" id="PF00171">
    <property type="entry name" value="Aldedh"/>
    <property type="match status" value="1"/>
</dbReference>
<dbReference type="InterPro" id="IPR016162">
    <property type="entry name" value="Ald_DH_N"/>
</dbReference>
<comment type="similarity">
    <text evidence="1 4">Belongs to the aldehyde dehydrogenase family.</text>
</comment>
<dbReference type="RefSeq" id="WP_048600079.1">
    <property type="nucleotide sequence ID" value="NZ_CVPC01000030.1"/>
</dbReference>
<dbReference type="Gene3D" id="3.40.309.10">
    <property type="entry name" value="Aldehyde Dehydrogenase, Chain A, domain 2"/>
    <property type="match status" value="1"/>
</dbReference>
<dbReference type="STRING" id="282199.GCA_001049735_02757"/>
<dbReference type="AlphaFoldDB" id="A0A0U1NQH0"/>
<feature type="active site" evidence="3">
    <location>
        <position position="260"/>
    </location>
</feature>
<dbReference type="InterPro" id="IPR050740">
    <property type="entry name" value="Aldehyde_DH_Superfamily"/>
</dbReference>
<dbReference type="GO" id="GO:0004030">
    <property type="term" value="F:aldehyde dehydrogenase [NAD(P)+] activity"/>
    <property type="evidence" value="ECO:0007669"/>
    <property type="project" value="UniProtKB-EC"/>
</dbReference>
<proteinExistence type="inferred from homology"/>
<keyword evidence="7" id="KW-1185">Reference proteome</keyword>
<organism evidence="6 7">
    <name type="scientific">Nereida ignava</name>
    <dbReference type="NCBI Taxonomy" id="282199"/>
    <lineage>
        <taxon>Bacteria</taxon>
        <taxon>Pseudomonadati</taxon>
        <taxon>Pseudomonadota</taxon>
        <taxon>Alphaproteobacteria</taxon>
        <taxon>Rhodobacterales</taxon>
        <taxon>Roseobacteraceae</taxon>
        <taxon>Nereida</taxon>
    </lineage>
</organism>
<dbReference type="InterPro" id="IPR016163">
    <property type="entry name" value="Ald_DH_C"/>
</dbReference>
<evidence type="ECO:0000259" key="5">
    <source>
        <dbReference type="Pfam" id="PF00171"/>
    </source>
</evidence>
<dbReference type="Proteomes" id="UP000048949">
    <property type="component" value="Unassembled WGS sequence"/>
</dbReference>
<dbReference type="PANTHER" id="PTHR43353">
    <property type="entry name" value="SUCCINATE-SEMIALDEHYDE DEHYDROGENASE, MITOCHONDRIAL"/>
    <property type="match status" value="1"/>
</dbReference>
<protein>
    <submittedName>
        <fullName evidence="6">Aldehyde dehydrogenase, thermostable</fullName>
        <ecNumber evidence="6">1.2.1.5</ecNumber>
    </submittedName>
</protein>
<evidence type="ECO:0000256" key="1">
    <source>
        <dbReference type="ARBA" id="ARBA00009986"/>
    </source>
</evidence>
<dbReference type="OrthoDB" id="9812625at2"/>
<dbReference type="InterPro" id="IPR029510">
    <property type="entry name" value="Ald_DH_CS_GLU"/>
</dbReference>
<dbReference type="EC" id="1.2.1.5" evidence="6"/>
<name>A0A0U1NQH0_9RHOB</name>
<dbReference type="InterPro" id="IPR015590">
    <property type="entry name" value="Aldehyde_DH_dom"/>
</dbReference>
<evidence type="ECO:0000313" key="7">
    <source>
        <dbReference type="Proteomes" id="UP000048949"/>
    </source>
</evidence>
<dbReference type="PROSITE" id="PS00070">
    <property type="entry name" value="ALDEHYDE_DEHYDR_CYS"/>
    <property type="match status" value="1"/>
</dbReference>
<gene>
    <name evidence="6" type="primary">aldHT</name>
    <name evidence="6" type="ORF">NIG5292_02758</name>
</gene>
<evidence type="ECO:0000256" key="3">
    <source>
        <dbReference type="PROSITE-ProRule" id="PRU10007"/>
    </source>
</evidence>
<dbReference type="InterPro" id="IPR016161">
    <property type="entry name" value="Ald_DH/histidinol_DH"/>
</dbReference>
<keyword evidence="2 4" id="KW-0560">Oxidoreductase</keyword>
<feature type="domain" description="Aldehyde dehydrogenase" evidence="5">
    <location>
        <begin position="24"/>
        <end position="488"/>
    </location>
</feature>
<dbReference type="Gene3D" id="3.40.605.10">
    <property type="entry name" value="Aldehyde Dehydrogenase, Chain A, domain 1"/>
    <property type="match status" value="1"/>
</dbReference>
<dbReference type="InterPro" id="IPR016160">
    <property type="entry name" value="Ald_DH_CS_CYS"/>
</dbReference>
<dbReference type="SUPFAM" id="SSF53720">
    <property type="entry name" value="ALDH-like"/>
    <property type="match status" value="1"/>
</dbReference>
<evidence type="ECO:0000256" key="2">
    <source>
        <dbReference type="ARBA" id="ARBA00023002"/>
    </source>
</evidence>
<evidence type="ECO:0000313" key="6">
    <source>
        <dbReference type="EMBL" id="CRK76693.1"/>
    </source>
</evidence>
<accession>A0A0U1NQH0</accession>
<evidence type="ECO:0000256" key="4">
    <source>
        <dbReference type="RuleBase" id="RU003345"/>
    </source>
</evidence>
<dbReference type="PANTHER" id="PTHR43353:SF5">
    <property type="entry name" value="SUCCINATE-SEMIALDEHYDE DEHYDROGENASE, MITOCHONDRIAL"/>
    <property type="match status" value="1"/>
</dbReference>
<dbReference type="FunFam" id="3.40.605.10:FF:000007">
    <property type="entry name" value="NAD/NADP-dependent betaine aldehyde dehydrogenase"/>
    <property type="match status" value="1"/>
</dbReference>
<reference evidence="6 7" key="1">
    <citation type="submission" date="2015-04" db="EMBL/GenBank/DDBJ databases">
        <authorList>
            <person name="Syromyatnikov M.Y."/>
            <person name="Popov V.N."/>
        </authorList>
    </citation>
    <scope>NUCLEOTIDE SEQUENCE [LARGE SCALE GENOMIC DNA]</scope>
    <source>
        <strain evidence="6 7">CECT 5292</strain>
    </source>
</reference>
<dbReference type="EMBL" id="CVQV01000030">
    <property type="protein sequence ID" value="CRK76693.1"/>
    <property type="molecule type" value="Genomic_DNA"/>
</dbReference>
<dbReference type="PROSITE" id="PS00687">
    <property type="entry name" value="ALDEHYDE_DEHYDR_GLU"/>
    <property type="match status" value="1"/>
</dbReference>